<dbReference type="EMBL" id="SUPK01000012">
    <property type="protein sequence ID" value="TJY38885.1"/>
    <property type="molecule type" value="Genomic_DNA"/>
</dbReference>
<dbReference type="Proteomes" id="UP000309673">
    <property type="component" value="Unassembled WGS sequence"/>
</dbReference>
<gene>
    <name evidence="2" type="ORF">E5161_19705</name>
</gene>
<reference evidence="2 3" key="1">
    <citation type="submission" date="2019-04" db="EMBL/GenBank/DDBJ databases">
        <title>Cohnella sp. nov., isolated from soil.</title>
        <authorList>
            <person name="Kim W."/>
        </authorList>
    </citation>
    <scope>NUCLEOTIDE SEQUENCE [LARGE SCALE GENOMIC DNA]</scope>
    <source>
        <strain evidence="2 3">CAU 1483</strain>
    </source>
</reference>
<accession>A0A4U0F2V9</accession>
<keyword evidence="3" id="KW-1185">Reference proteome</keyword>
<feature type="region of interest" description="Disordered" evidence="1">
    <location>
        <begin position="139"/>
        <end position="159"/>
    </location>
</feature>
<comment type="caution">
    <text evidence="2">The sequence shown here is derived from an EMBL/GenBank/DDBJ whole genome shotgun (WGS) entry which is preliminary data.</text>
</comment>
<protein>
    <submittedName>
        <fullName evidence="2">NYN domain-containing protein</fullName>
    </submittedName>
</protein>
<evidence type="ECO:0000256" key="1">
    <source>
        <dbReference type="SAM" id="MobiDB-lite"/>
    </source>
</evidence>
<dbReference type="AlphaFoldDB" id="A0A4U0F2V9"/>
<dbReference type="Pfam" id="PF05991">
    <property type="entry name" value="NYN_YacP"/>
    <property type="match status" value="1"/>
</dbReference>
<sequence>MLRREDVLFVDGYNMIGAWPELAALKQEKLEDARDRLLDMLSDYQSYAGLTVFVVFDAFHVPGLGSAYKDRRLRVVFTRERETADECIERLVGEWTSAKRNLYVATSDSVEQHVTFGRGALRLSARELKMEVDQSRRDIDAAIRKSPPVKRNPLGGSLPDDLLLRLEQMRRGSAGDPSSGGK</sequence>
<proteinExistence type="predicted"/>
<dbReference type="CDD" id="cd10912">
    <property type="entry name" value="PIN_YacP-like"/>
    <property type="match status" value="1"/>
</dbReference>
<organism evidence="2 3">
    <name type="scientific">Cohnella pontilimi</name>
    <dbReference type="NCBI Taxonomy" id="2564100"/>
    <lineage>
        <taxon>Bacteria</taxon>
        <taxon>Bacillati</taxon>
        <taxon>Bacillota</taxon>
        <taxon>Bacilli</taxon>
        <taxon>Bacillales</taxon>
        <taxon>Paenibacillaceae</taxon>
        <taxon>Cohnella</taxon>
    </lineage>
</organism>
<evidence type="ECO:0000313" key="2">
    <source>
        <dbReference type="EMBL" id="TJY38885.1"/>
    </source>
</evidence>
<evidence type="ECO:0000313" key="3">
    <source>
        <dbReference type="Proteomes" id="UP000309673"/>
    </source>
</evidence>
<dbReference type="PANTHER" id="PTHR34547">
    <property type="entry name" value="YACP-LIKE NYN DOMAIN PROTEIN"/>
    <property type="match status" value="1"/>
</dbReference>
<dbReference type="OrthoDB" id="9792160at2"/>
<dbReference type="RefSeq" id="WP_136779593.1">
    <property type="nucleotide sequence ID" value="NZ_SUPK01000012.1"/>
</dbReference>
<dbReference type="PANTHER" id="PTHR34547:SF1">
    <property type="entry name" value="YACP-LIKE NYN DOMAIN PROTEIN"/>
    <property type="match status" value="1"/>
</dbReference>
<dbReference type="InterPro" id="IPR010298">
    <property type="entry name" value="YacP-like"/>
</dbReference>
<name>A0A4U0F2V9_9BACL</name>